<evidence type="ECO:0000256" key="1">
    <source>
        <dbReference type="SAM" id="Phobius"/>
    </source>
</evidence>
<dbReference type="AlphaFoldDB" id="A0A0V0GMH3"/>
<protein>
    <submittedName>
        <fullName evidence="2">Putative ovule protein</fullName>
    </submittedName>
</protein>
<accession>A0A0V0GMH3</accession>
<keyword evidence="1" id="KW-0812">Transmembrane</keyword>
<keyword evidence="1" id="KW-1133">Transmembrane helix</keyword>
<reference evidence="2" key="1">
    <citation type="submission" date="2015-12" db="EMBL/GenBank/DDBJ databases">
        <title>Gene expression during late stages of embryo sac development: a critical building block for successful pollen-pistil interactions.</title>
        <authorList>
            <person name="Liu Y."/>
            <person name="Joly V."/>
            <person name="Sabar M."/>
            <person name="Matton D.P."/>
        </authorList>
    </citation>
    <scope>NUCLEOTIDE SEQUENCE</scope>
</reference>
<sequence length="62" mass="7378">MKHGSQHHRTTLLEQDLFYSLIYCILEFEGDSQRCSNKRAGWMPLTAVVYGWMLYIFEILVH</sequence>
<proteinExistence type="predicted"/>
<keyword evidence="1" id="KW-0472">Membrane</keyword>
<name>A0A0V0GMH3_SOLCH</name>
<organism evidence="2">
    <name type="scientific">Solanum chacoense</name>
    <name type="common">Chaco potato</name>
    <dbReference type="NCBI Taxonomy" id="4108"/>
    <lineage>
        <taxon>Eukaryota</taxon>
        <taxon>Viridiplantae</taxon>
        <taxon>Streptophyta</taxon>
        <taxon>Embryophyta</taxon>
        <taxon>Tracheophyta</taxon>
        <taxon>Spermatophyta</taxon>
        <taxon>Magnoliopsida</taxon>
        <taxon>eudicotyledons</taxon>
        <taxon>Gunneridae</taxon>
        <taxon>Pentapetalae</taxon>
        <taxon>asterids</taxon>
        <taxon>lamiids</taxon>
        <taxon>Solanales</taxon>
        <taxon>Solanaceae</taxon>
        <taxon>Solanoideae</taxon>
        <taxon>Solaneae</taxon>
        <taxon>Solanum</taxon>
    </lineage>
</organism>
<dbReference type="EMBL" id="GEDG01035034">
    <property type="protein sequence ID" value="JAP09428.1"/>
    <property type="molecule type" value="Transcribed_RNA"/>
</dbReference>
<feature type="transmembrane region" description="Helical" evidence="1">
    <location>
        <begin position="42"/>
        <end position="61"/>
    </location>
</feature>
<evidence type="ECO:0000313" key="2">
    <source>
        <dbReference type="EMBL" id="JAP09428.1"/>
    </source>
</evidence>